<dbReference type="AlphaFoldDB" id="B9Y749"/>
<name>B9Y749_9FIRM</name>
<dbReference type="RefSeq" id="WP_006058834.1">
    <property type="nucleotide sequence ID" value="NZ_GG657556.1"/>
</dbReference>
<dbReference type="OrthoDB" id="2046655at2"/>
<evidence type="ECO:0000313" key="1">
    <source>
        <dbReference type="EMBL" id="EEF68181.1"/>
    </source>
</evidence>
<evidence type="ECO:0000313" key="2">
    <source>
        <dbReference type="Proteomes" id="UP000005950"/>
    </source>
</evidence>
<proteinExistence type="predicted"/>
<sequence>MSKLLVLCEGPNEKKIVELLLRDNRLLFNTEDLIGLVPYHARQLDSPVVQSALNMYSGPFDIYRIGDTQTDKLRIPGHLKSRIGSISKICTKPELEILLIINENLIHVWQRSGKRPKDFAKKEIQFQRRRYDNSSQFYEEYYGRRIDLLIENLKEYKRTKRHDRDELFLADFIRE</sequence>
<reference evidence="1 2" key="1">
    <citation type="submission" date="2008-12" db="EMBL/GenBank/DDBJ databases">
        <authorList>
            <person name="Fulton L."/>
            <person name="Clifton S."/>
            <person name="Fulton B."/>
            <person name="Xu J."/>
            <person name="Minx P."/>
            <person name="Pepin K.H."/>
            <person name="Johnson M."/>
            <person name="Bhonagiri V."/>
            <person name="Nash W.E."/>
            <person name="Mardis E.R."/>
            <person name="Wilson R.K."/>
        </authorList>
    </citation>
    <scope>NUCLEOTIDE SEQUENCE [LARGE SCALE GENOMIC DNA]</scope>
    <source>
        <strain evidence="1 2">DSM 12042</strain>
    </source>
</reference>
<accession>B9Y749</accession>
<reference evidence="1 2" key="2">
    <citation type="submission" date="2009-02" db="EMBL/GenBank/DDBJ databases">
        <title>Draft genome sequence of Holdemania filiformis DSM 12042.</title>
        <authorList>
            <person name="Sudarsanam P."/>
            <person name="Ley R."/>
            <person name="Guruge J."/>
            <person name="Turnbaugh P.J."/>
            <person name="Mahowald M."/>
            <person name="Liep D."/>
            <person name="Gordon J."/>
        </authorList>
    </citation>
    <scope>NUCLEOTIDE SEQUENCE [LARGE SCALE GENOMIC DNA]</scope>
    <source>
        <strain evidence="1 2">DSM 12042</strain>
    </source>
</reference>
<comment type="caution">
    <text evidence="1">The sequence shown here is derived from an EMBL/GenBank/DDBJ whole genome shotgun (WGS) entry which is preliminary data.</text>
</comment>
<dbReference type="eggNOG" id="ENOG5032YW9">
    <property type="taxonomic scope" value="Bacteria"/>
</dbReference>
<organism evidence="1 2">
    <name type="scientific">Holdemania filiformis DSM 12042</name>
    <dbReference type="NCBI Taxonomy" id="545696"/>
    <lineage>
        <taxon>Bacteria</taxon>
        <taxon>Bacillati</taxon>
        <taxon>Bacillota</taxon>
        <taxon>Erysipelotrichia</taxon>
        <taxon>Erysipelotrichales</taxon>
        <taxon>Erysipelotrichaceae</taxon>
        <taxon>Holdemania</taxon>
    </lineage>
</organism>
<dbReference type="EMBL" id="ACCF01000092">
    <property type="protein sequence ID" value="EEF68181.1"/>
    <property type="molecule type" value="Genomic_DNA"/>
</dbReference>
<gene>
    <name evidence="1" type="ORF">HOLDEFILI_01643</name>
</gene>
<protein>
    <submittedName>
        <fullName evidence="1">Uncharacterized protein</fullName>
    </submittedName>
</protein>
<dbReference type="HOGENOM" id="CLU_120377_0_0_9"/>
<dbReference type="Proteomes" id="UP000005950">
    <property type="component" value="Unassembled WGS sequence"/>
</dbReference>